<gene>
    <name evidence="1" type="ORF">NTEN_LOCUS12667</name>
</gene>
<dbReference type="EMBL" id="CADCXU010019028">
    <property type="protein sequence ID" value="CAB0007382.1"/>
    <property type="molecule type" value="Genomic_DNA"/>
</dbReference>
<dbReference type="AlphaFoldDB" id="A0A6H5GVQ8"/>
<sequence length="230" mass="26016">MKVIKNRLNDKFNGIERSAALKKWIDQGCRLQLVSSTYCISIFTIDNLSIATIETCLLLKIYRIDPLPRSHSCFHENSLRGLHLFVAEVSRIFSHIFDSRWRPDFGTRPLIRSLLSGTKPERSLCRCLLESAGRQAALSEDCFVGKLASNGARIRKHEVADERRISPEGTGLESFYGIIRLWHRVSSRQLPLTQFSISSCRCTNVNVTGQCVRSSAREVGFPKVQIDSTT</sequence>
<proteinExistence type="predicted"/>
<dbReference type="Proteomes" id="UP000479000">
    <property type="component" value="Unassembled WGS sequence"/>
</dbReference>
<reference evidence="1 2" key="1">
    <citation type="submission" date="2020-02" db="EMBL/GenBank/DDBJ databases">
        <authorList>
            <person name="Ferguson B K."/>
        </authorList>
    </citation>
    <scope>NUCLEOTIDE SEQUENCE [LARGE SCALE GENOMIC DNA]</scope>
</reference>
<name>A0A6H5GVQ8_9HEMI</name>
<evidence type="ECO:0000313" key="2">
    <source>
        <dbReference type="Proteomes" id="UP000479000"/>
    </source>
</evidence>
<evidence type="ECO:0000313" key="1">
    <source>
        <dbReference type="EMBL" id="CAB0007382.1"/>
    </source>
</evidence>
<keyword evidence="2" id="KW-1185">Reference proteome</keyword>
<accession>A0A6H5GVQ8</accession>
<protein>
    <submittedName>
        <fullName evidence="1">Uncharacterized protein</fullName>
    </submittedName>
</protein>
<organism evidence="1 2">
    <name type="scientific">Nesidiocoris tenuis</name>
    <dbReference type="NCBI Taxonomy" id="355587"/>
    <lineage>
        <taxon>Eukaryota</taxon>
        <taxon>Metazoa</taxon>
        <taxon>Ecdysozoa</taxon>
        <taxon>Arthropoda</taxon>
        <taxon>Hexapoda</taxon>
        <taxon>Insecta</taxon>
        <taxon>Pterygota</taxon>
        <taxon>Neoptera</taxon>
        <taxon>Paraneoptera</taxon>
        <taxon>Hemiptera</taxon>
        <taxon>Heteroptera</taxon>
        <taxon>Panheteroptera</taxon>
        <taxon>Cimicomorpha</taxon>
        <taxon>Miridae</taxon>
        <taxon>Dicyphina</taxon>
        <taxon>Nesidiocoris</taxon>
    </lineage>
</organism>